<gene>
    <name evidence="1" type="ORF">B5D80_28135</name>
</gene>
<dbReference type="EMBL" id="MZMV01000071">
    <property type="protein sequence ID" value="OWV00245.1"/>
    <property type="molecule type" value="Genomic_DNA"/>
</dbReference>
<reference evidence="1 2" key="1">
    <citation type="submission" date="2017-03" db="EMBL/GenBank/DDBJ databases">
        <title>Whole genome sequence of Micromonospora wenchangensis, isolated from mangrove soil.</title>
        <authorList>
            <person name="Yang H."/>
        </authorList>
    </citation>
    <scope>NUCLEOTIDE SEQUENCE [LARGE SCALE GENOMIC DNA]</scope>
    <source>
        <strain evidence="1 2">CCTCC AA 2012002</strain>
    </source>
</reference>
<dbReference type="RefSeq" id="WP_088646959.1">
    <property type="nucleotide sequence ID" value="NZ_JBFAMK010000012.1"/>
</dbReference>
<dbReference type="InterPro" id="IPR008792">
    <property type="entry name" value="PQQD"/>
</dbReference>
<protein>
    <recommendedName>
        <fullName evidence="3">PqqD family protein</fullName>
    </recommendedName>
</protein>
<sequence length="117" mass="12285">MVWTIASHVVWLDQADEIQLYDTNAGKFQTLNATGAAIWRRLVDNGDQDAIVTGLAEQFGAEDDNQRDLIAQDTDRFLVRLAEQGLIVTNPTGGAAATVSGGIDSGAEPIAGPGAAC</sequence>
<dbReference type="AlphaFoldDB" id="A0A246REE9"/>
<dbReference type="Gene3D" id="1.10.10.1150">
    <property type="entry name" value="Coenzyme PQQ synthesis protein D (PqqD)"/>
    <property type="match status" value="1"/>
</dbReference>
<evidence type="ECO:0000313" key="1">
    <source>
        <dbReference type="EMBL" id="OWV00245.1"/>
    </source>
</evidence>
<name>A0A246REE9_9ACTN</name>
<accession>A0A246REE9</accession>
<keyword evidence="2" id="KW-1185">Reference proteome</keyword>
<dbReference type="Pfam" id="PF05402">
    <property type="entry name" value="PqqD"/>
    <property type="match status" value="1"/>
</dbReference>
<dbReference type="OrthoDB" id="3539379at2"/>
<evidence type="ECO:0008006" key="3">
    <source>
        <dbReference type="Google" id="ProtNLM"/>
    </source>
</evidence>
<proteinExistence type="predicted"/>
<evidence type="ECO:0000313" key="2">
    <source>
        <dbReference type="Proteomes" id="UP000197174"/>
    </source>
</evidence>
<dbReference type="Proteomes" id="UP000197174">
    <property type="component" value="Unassembled WGS sequence"/>
</dbReference>
<dbReference type="InterPro" id="IPR041881">
    <property type="entry name" value="PqqD_sf"/>
</dbReference>
<comment type="caution">
    <text evidence="1">The sequence shown here is derived from an EMBL/GenBank/DDBJ whole genome shotgun (WGS) entry which is preliminary data.</text>
</comment>
<organism evidence="1 2">
    <name type="scientific">Micromonospora wenchangensis</name>
    <dbReference type="NCBI Taxonomy" id="1185415"/>
    <lineage>
        <taxon>Bacteria</taxon>
        <taxon>Bacillati</taxon>
        <taxon>Actinomycetota</taxon>
        <taxon>Actinomycetes</taxon>
        <taxon>Micromonosporales</taxon>
        <taxon>Micromonosporaceae</taxon>
        <taxon>Micromonospora</taxon>
    </lineage>
</organism>